<feature type="active site" description="Acyl-ester intermediate" evidence="13">
    <location>
        <position position="58"/>
    </location>
</feature>
<keyword evidence="7 16" id="KW-0732">Signal</keyword>
<evidence type="ECO:0000313" key="19">
    <source>
        <dbReference type="Proteomes" id="UP000011124"/>
    </source>
</evidence>
<evidence type="ECO:0000256" key="9">
    <source>
        <dbReference type="ARBA" id="ARBA00022960"/>
    </source>
</evidence>
<dbReference type="SMART" id="SM00936">
    <property type="entry name" value="PBP5_C"/>
    <property type="match status" value="1"/>
</dbReference>
<organism evidence="18 19">
    <name type="scientific">Selenomonas sputigena (strain ATCC 35185 / DSM 20758 / CCUG 44933 / VPI D19B-28)</name>
    <dbReference type="NCBI Taxonomy" id="546271"/>
    <lineage>
        <taxon>Bacteria</taxon>
        <taxon>Bacillati</taxon>
        <taxon>Bacillota</taxon>
        <taxon>Negativicutes</taxon>
        <taxon>Selenomonadales</taxon>
        <taxon>Selenomonadaceae</taxon>
        <taxon>Selenomonas</taxon>
    </lineage>
</organism>
<dbReference type="InterPro" id="IPR012907">
    <property type="entry name" value="Peptidase_S11_C"/>
</dbReference>
<keyword evidence="8 18" id="KW-0378">Hydrolase</keyword>
<dbReference type="Proteomes" id="UP000011124">
    <property type="component" value="Chromosome"/>
</dbReference>
<dbReference type="UniPathway" id="UPA00219"/>
<evidence type="ECO:0000256" key="1">
    <source>
        <dbReference type="ARBA" id="ARBA00003217"/>
    </source>
</evidence>
<feature type="active site" description="Proton acceptor" evidence="13">
    <location>
        <position position="61"/>
    </location>
</feature>
<dbReference type="SUPFAM" id="SSF56601">
    <property type="entry name" value="beta-lactamase/transpeptidase-like"/>
    <property type="match status" value="1"/>
</dbReference>
<evidence type="ECO:0000256" key="10">
    <source>
        <dbReference type="ARBA" id="ARBA00022984"/>
    </source>
</evidence>
<evidence type="ECO:0000256" key="14">
    <source>
        <dbReference type="PIRSR" id="PIRSR618044-2"/>
    </source>
</evidence>
<dbReference type="PRINTS" id="PR00725">
    <property type="entry name" value="DADACBPTASE1"/>
</dbReference>
<keyword evidence="9" id="KW-0133">Cell shape</keyword>
<dbReference type="InterPro" id="IPR015956">
    <property type="entry name" value="Peniciliin-bd_prot_C_sf"/>
</dbReference>
<dbReference type="EMBL" id="CP002637">
    <property type="protein sequence ID" value="AEC01018.1"/>
    <property type="molecule type" value="Genomic_DNA"/>
</dbReference>
<evidence type="ECO:0000313" key="18">
    <source>
        <dbReference type="EMBL" id="AEC01018.1"/>
    </source>
</evidence>
<keyword evidence="6" id="KW-0645">Protease</keyword>
<evidence type="ECO:0000256" key="8">
    <source>
        <dbReference type="ARBA" id="ARBA00022801"/>
    </source>
</evidence>
<evidence type="ECO:0000256" key="13">
    <source>
        <dbReference type="PIRSR" id="PIRSR618044-1"/>
    </source>
</evidence>
<evidence type="ECO:0000256" key="12">
    <source>
        <dbReference type="ARBA" id="ARBA00034000"/>
    </source>
</evidence>
<evidence type="ECO:0000256" key="7">
    <source>
        <dbReference type="ARBA" id="ARBA00022729"/>
    </source>
</evidence>
<dbReference type="InterPro" id="IPR012338">
    <property type="entry name" value="Beta-lactam/transpept-like"/>
</dbReference>
<dbReference type="Pfam" id="PF07943">
    <property type="entry name" value="PBP5_C"/>
    <property type="match status" value="1"/>
</dbReference>
<dbReference type="SUPFAM" id="SSF69189">
    <property type="entry name" value="Penicillin-binding protein associated domain"/>
    <property type="match status" value="1"/>
</dbReference>
<evidence type="ECO:0000256" key="15">
    <source>
        <dbReference type="RuleBase" id="RU004016"/>
    </source>
</evidence>
<evidence type="ECO:0000256" key="2">
    <source>
        <dbReference type="ARBA" id="ARBA00004752"/>
    </source>
</evidence>
<keyword evidence="5 18" id="KW-0121">Carboxypeptidase</keyword>
<evidence type="ECO:0000256" key="5">
    <source>
        <dbReference type="ARBA" id="ARBA00022645"/>
    </source>
</evidence>
<dbReference type="InterPro" id="IPR018044">
    <property type="entry name" value="Peptidase_S11"/>
</dbReference>
<dbReference type="Pfam" id="PF00768">
    <property type="entry name" value="Peptidase_S11"/>
    <property type="match status" value="1"/>
</dbReference>
<keyword evidence="11" id="KW-0961">Cell wall biogenesis/degradation</keyword>
<dbReference type="HOGENOM" id="CLU_027070_7_3_9"/>
<dbReference type="GO" id="GO:0009252">
    <property type="term" value="P:peptidoglycan biosynthetic process"/>
    <property type="evidence" value="ECO:0007669"/>
    <property type="project" value="UniProtKB-UniPathway"/>
</dbReference>
<dbReference type="RefSeq" id="WP_013741027.1">
    <property type="nucleotide sequence ID" value="NC_015437.1"/>
</dbReference>
<dbReference type="EC" id="3.4.16.4" evidence="4"/>
<gene>
    <name evidence="18" type="ordered locus">Selsp_2071</name>
</gene>
<proteinExistence type="inferred from homology"/>
<evidence type="ECO:0000256" key="6">
    <source>
        <dbReference type="ARBA" id="ARBA00022670"/>
    </source>
</evidence>
<sequence length="376" mass="40159">MHFQRILSLCVLVLLLLTARAGAAENIQITAASAILIEASTGRVLYEKAADVPRFPASTTKMMTCVLAIEEGDLSSILTVSRTAAETEDTEVGAGDRFVLAELVAEMMLRSDNGASVAIAEDLAGSVGSFAAHMNEKAKAIGAKDTHFLNPNGLPDPAHVSTAHDIARIAAYGMKNPKFRSFVGTKEREITWVTPEKKRARMANTNRLLSTYEGATGIKTGYTNAAGGCLAASARRGGVELIAVVLGAADEEARFSDAAKLLDMGFRRVKAAPAYTKTDLARRVWVKGGKEGRLAVYPTEDLRLPLVDGEAEENYRLTYDLPRVIAAGVKEGDRVGDLVVSHGGKELTRIPLLAEKSVGRGLSIEGLWAYVLGLFA</sequence>
<dbReference type="GO" id="GO:0006508">
    <property type="term" value="P:proteolysis"/>
    <property type="evidence" value="ECO:0007669"/>
    <property type="project" value="UniProtKB-KW"/>
</dbReference>
<keyword evidence="19" id="KW-1185">Reference proteome</keyword>
<evidence type="ECO:0000256" key="11">
    <source>
        <dbReference type="ARBA" id="ARBA00023316"/>
    </source>
</evidence>
<comment type="pathway">
    <text evidence="2">Cell wall biogenesis; peptidoglycan biosynthesis.</text>
</comment>
<dbReference type="InterPro" id="IPR037167">
    <property type="entry name" value="Peptidase_S11_C_sf"/>
</dbReference>
<evidence type="ECO:0000259" key="17">
    <source>
        <dbReference type="SMART" id="SM00936"/>
    </source>
</evidence>
<name>F4EXP0_SELS3</name>
<feature type="signal peptide" evidence="16">
    <location>
        <begin position="1"/>
        <end position="23"/>
    </location>
</feature>
<dbReference type="Gene3D" id="3.40.710.10">
    <property type="entry name" value="DD-peptidase/beta-lactamase superfamily"/>
    <property type="match status" value="1"/>
</dbReference>
<dbReference type="MEROPS" id="S11.004"/>
<protein>
    <recommendedName>
        <fullName evidence="4">serine-type D-Ala-D-Ala carboxypeptidase</fullName>
        <ecNumber evidence="4">3.4.16.4</ecNumber>
    </recommendedName>
</protein>
<dbReference type="KEGG" id="ssg:Selsp_2071"/>
<dbReference type="GO" id="GO:0071555">
    <property type="term" value="P:cell wall organization"/>
    <property type="evidence" value="ECO:0007669"/>
    <property type="project" value="UniProtKB-KW"/>
</dbReference>
<dbReference type="PANTHER" id="PTHR21581">
    <property type="entry name" value="D-ALANYL-D-ALANINE CARBOXYPEPTIDASE"/>
    <property type="match status" value="1"/>
</dbReference>
<reference evidence="18 19" key="1">
    <citation type="submission" date="2011-04" db="EMBL/GenBank/DDBJ databases">
        <title>The complete genome of Selenomonas sputigena DSM 20758.</title>
        <authorList>
            <consortium name="US DOE Joint Genome Institute (JGI-PGF)"/>
            <person name="Lucas S."/>
            <person name="Copeland A."/>
            <person name="Lapidus A."/>
            <person name="Bruce D."/>
            <person name="Goodwin L."/>
            <person name="Pitluck S."/>
            <person name="Peters L."/>
            <person name="Kyrpides N."/>
            <person name="Mavromatis K."/>
            <person name="Ivanova N."/>
            <person name="Ovchinnikova G."/>
            <person name="Teshima H."/>
            <person name="Detter J.C."/>
            <person name="Tapia R."/>
            <person name="Han C."/>
            <person name="Land M."/>
            <person name="Hauser L."/>
            <person name="Markowitz V."/>
            <person name="Cheng J.-F."/>
            <person name="Hugenholtz P."/>
            <person name="Woyke T."/>
            <person name="Wu D."/>
            <person name="Gronow S."/>
            <person name="Wellnitz S."/>
            <person name="Schneider S."/>
            <person name="Klenk H.-P."/>
            <person name="Eisen J.A."/>
        </authorList>
    </citation>
    <scope>NUCLEOTIDE SEQUENCE [LARGE SCALE GENOMIC DNA]</scope>
    <source>
        <strain evidence="19">ATCC 35185 / DSM 20758 / VPI D19B-28</strain>
    </source>
</reference>
<feature type="chain" id="PRO_5003307534" description="serine-type D-Ala-D-Ala carboxypeptidase" evidence="16">
    <location>
        <begin position="24"/>
        <end position="376"/>
    </location>
</feature>
<feature type="domain" description="Peptidase S11 D-Ala-D-Ala carboxypeptidase A C-terminal" evidence="17">
    <location>
        <begin position="266"/>
        <end position="360"/>
    </location>
</feature>
<keyword evidence="10" id="KW-0573">Peptidoglycan synthesis</keyword>
<feature type="binding site" evidence="14">
    <location>
        <position position="219"/>
    </location>
    <ligand>
        <name>substrate</name>
    </ligand>
</feature>
<dbReference type="GO" id="GO:0008360">
    <property type="term" value="P:regulation of cell shape"/>
    <property type="evidence" value="ECO:0007669"/>
    <property type="project" value="UniProtKB-KW"/>
</dbReference>
<comment type="catalytic activity">
    <reaction evidence="12">
        <text>Preferential cleavage: (Ac)2-L-Lys-D-Ala-|-D-Ala. Also transpeptidation of peptidyl-alanyl moieties that are N-acyl substituents of D-alanine.</text>
        <dbReference type="EC" id="3.4.16.4"/>
    </reaction>
</comment>
<dbReference type="Gene3D" id="2.60.410.10">
    <property type="entry name" value="D-Ala-D-Ala carboxypeptidase, C-terminal domain"/>
    <property type="match status" value="1"/>
</dbReference>
<dbReference type="AlphaFoldDB" id="F4EXP0"/>
<dbReference type="GO" id="GO:0009002">
    <property type="term" value="F:serine-type D-Ala-D-Ala carboxypeptidase activity"/>
    <property type="evidence" value="ECO:0007669"/>
    <property type="project" value="UniProtKB-EC"/>
</dbReference>
<accession>F4EXP0</accession>
<comment type="function">
    <text evidence="1">Removes C-terminal D-alanyl residues from sugar-peptide cell wall precursors.</text>
</comment>
<comment type="similarity">
    <text evidence="3 15">Belongs to the peptidase S11 family.</text>
</comment>
<dbReference type="InterPro" id="IPR001967">
    <property type="entry name" value="Peptidase_S11_N"/>
</dbReference>
<evidence type="ECO:0000256" key="16">
    <source>
        <dbReference type="SAM" id="SignalP"/>
    </source>
</evidence>
<dbReference type="OrthoDB" id="9791132at2"/>
<feature type="active site" evidence="13">
    <location>
        <position position="111"/>
    </location>
</feature>
<dbReference type="PANTHER" id="PTHR21581:SF33">
    <property type="entry name" value="D-ALANYL-D-ALANINE CARBOXYPEPTIDASE DACB"/>
    <property type="match status" value="1"/>
</dbReference>
<evidence type="ECO:0000256" key="3">
    <source>
        <dbReference type="ARBA" id="ARBA00007164"/>
    </source>
</evidence>
<evidence type="ECO:0000256" key="4">
    <source>
        <dbReference type="ARBA" id="ARBA00012448"/>
    </source>
</evidence>